<dbReference type="PROSITE" id="PS50215">
    <property type="entry name" value="ADAM_MEPRO"/>
    <property type="match status" value="1"/>
</dbReference>
<dbReference type="GO" id="GO:0004222">
    <property type="term" value="F:metalloendopeptidase activity"/>
    <property type="evidence" value="ECO:0007669"/>
    <property type="project" value="InterPro"/>
</dbReference>
<dbReference type="SMART" id="SM00050">
    <property type="entry name" value="DISIN"/>
    <property type="match status" value="1"/>
</dbReference>
<accession>A0A667XR84</accession>
<evidence type="ECO:0000256" key="3">
    <source>
        <dbReference type="PROSITE-ProRule" id="PRU00276"/>
    </source>
</evidence>
<feature type="disulfide bond" evidence="2">
    <location>
        <begin position="373"/>
        <end position="393"/>
    </location>
</feature>
<dbReference type="AlphaFoldDB" id="A0A667XR84"/>
<evidence type="ECO:0000259" key="5">
    <source>
        <dbReference type="PROSITE" id="PS50215"/>
    </source>
</evidence>
<dbReference type="InterPro" id="IPR024079">
    <property type="entry name" value="MetalloPept_cat_dom_sf"/>
</dbReference>
<proteinExistence type="predicted"/>
<evidence type="ECO:0000259" key="4">
    <source>
        <dbReference type="PROSITE" id="PS50214"/>
    </source>
</evidence>
<keyword evidence="7" id="KW-1185">Reference proteome</keyword>
<dbReference type="GO" id="GO:0046872">
    <property type="term" value="F:metal ion binding"/>
    <property type="evidence" value="ECO:0007669"/>
    <property type="project" value="UniProtKB-KW"/>
</dbReference>
<dbReference type="FunFam" id="3.40.390.10:FF:000002">
    <property type="entry name" value="Disintegrin and metalloproteinase domain-containing protein 22"/>
    <property type="match status" value="1"/>
</dbReference>
<dbReference type="GeneTree" id="ENSGT00940000156716"/>
<evidence type="ECO:0000256" key="1">
    <source>
        <dbReference type="ARBA" id="ARBA00023157"/>
    </source>
</evidence>
<dbReference type="FunFam" id="4.10.70.10:FF:000001">
    <property type="entry name" value="Disintegrin and metalloproteinase domain-containing protein 22"/>
    <property type="match status" value="1"/>
</dbReference>
<reference evidence="6" key="2">
    <citation type="submission" date="2025-08" db="UniProtKB">
        <authorList>
            <consortium name="Ensembl"/>
        </authorList>
    </citation>
    <scope>IDENTIFICATION</scope>
</reference>
<dbReference type="PANTHER" id="PTHR11905:SF32">
    <property type="entry name" value="DISINTEGRIN AND METALLOPROTEINASE DOMAIN-CONTAINING PROTEIN 28"/>
    <property type="match status" value="1"/>
</dbReference>
<keyword evidence="1 2" id="KW-1015">Disulfide bond</keyword>
<dbReference type="Proteomes" id="UP000472263">
    <property type="component" value="Chromosome 9"/>
</dbReference>
<dbReference type="InParanoid" id="A0A667XR84"/>
<dbReference type="Ensembl" id="ENSMMDT00005017237.1">
    <property type="protein sequence ID" value="ENSMMDP00005016808.1"/>
    <property type="gene ID" value="ENSMMDG00005008502.1"/>
</dbReference>
<evidence type="ECO:0000256" key="2">
    <source>
        <dbReference type="PROSITE-ProRule" id="PRU00068"/>
    </source>
</evidence>
<comment type="caution">
    <text evidence="3">Lacks conserved residue(s) required for the propagation of feature annotation.</text>
</comment>
<dbReference type="Gene3D" id="3.40.390.10">
    <property type="entry name" value="Collagenase (Catalytic Domain)"/>
    <property type="match status" value="1"/>
</dbReference>
<dbReference type="Gene3D" id="4.10.70.10">
    <property type="entry name" value="Disintegrin domain"/>
    <property type="match status" value="1"/>
</dbReference>
<dbReference type="InterPro" id="IPR034027">
    <property type="entry name" value="Reprolysin_adamalysin"/>
</dbReference>
<dbReference type="SUPFAM" id="SSF55486">
    <property type="entry name" value="Metalloproteases ('zincins'), catalytic domain"/>
    <property type="match status" value="1"/>
</dbReference>
<dbReference type="InterPro" id="IPR036436">
    <property type="entry name" value="Disintegrin_dom_sf"/>
</dbReference>
<feature type="binding site" evidence="3">
    <location>
        <position position="257"/>
    </location>
    <ligand>
        <name>Zn(2+)</name>
        <dbReference type="ChEBI" id="CHEBI:29105"/>
        <note>catalytic</note>
    </ligand>
</feature>
<dbReference type="CDD" id="cd04269">
    <property type="entry name" value="ZnMc_adamalysin_II_like"/>
    <property type="match status" value="1"/>
</dbReference>
<feature type="active site" evidence="3">
    <location>
        <position position="254"/>
    </location>
</feature>
<feature type="binding site" evidence="3">
    <location>
        <position position="263"/>
    </location>
    <ligand>
        <name>Zn(2+)</name>
        <dbReference type="ChEBI" id="CHEBI:29105"/>
        <note>catalytic</note>
    </ligand>
</feature>
<dbReference type="InterPro" id="IPR001762">
    <property type="entry name" value="Disintegrin_dom"/>
</dbReference>
<reference evidence="6" key="3">
    <citation type="submission" date="2025-09" db="UniProtKB">
        <authorList>
            <consortium name="Ensembl"/>
        </authorList>
    </citation>
    <scope>IDENTIFICATION</scope>
</reference>
<feature type="binding site" evidence="3">
    <location>
        <position position="253"/>
    </location>
    <ligand>
        <name>Zn(2+)</name>
        <dbReference type="ChEBI" id="CHEBI:29105"/>
        <note>catalytic</note>
    </ligand>
</feature>
<dbReference type="SUPFAM" id="SSF57552">
    <property type="entry name" value="Blood coagulation inhibitor (disintegrin)"/>
    <property type="match status" value="1"/>
</dbReference>
<organism evidence="6 7">
    <name type="scientific">Myripristis murdjan</name>
    <name type="common">pinecone soldierfish</name>
    <dbReference type="NCBI Taxonomy" id="586833"/>
    <lineage>
        <taxon>Eukaryota</taxon>
        <taxon>Metazoa</taxon>
        <taxon>Chordata</taxon>
        <taxon>Craniata</taxon>
        <taxon>Vertebrata</taxon>
        <taxon>Euteleostomi</taxon>
        <taxon>Actinopterygii</taxon>
        <taxon>Neopterygii</taxon>
        <taxon>Teleostei</taxon>
        <taxon>Neoteleostei</taxon>
        <taxon>Acanthomorphata</taxon>
        <taxon>Holocentriformes</taxon>
        <taxon>Holocentridae</taxon>
        <taxon>Myripristis</taxon>
    </lineage>
</organism>
<dbReference type="PROSITE" id="PS50214">
    <property type="entry name" value="DISINTEGRIN_2"/>
    <property type="match status" value="1"/>
</dbReference>
<dbReference type="GO" id="GO:0005886">
    <property type="term" value="C:plasma membrane"/>
    <property type="evidence" value="ECO:0007669"/>
    <property type="project" value="TreeGrafter"/>
</dbReference>
<dbReference type="InterPro" id="IPR001590">
    <property type="entry name" value="Peptidase_M12B"/>
</dbReference>
<dbReference type="Pfam" id="PF01421">
    <property type="entry name" value="Reprolysin"/>
    <property type="match status" value="1"/>
</dbReference>
<dbReference type="Pfam" id="PF00200">
    <property type="entry name" value="Disintegrin"/>
    <property type="match status" value="1"/>
</dbReference>
<sequence>MKYGMKVGEKDIEMHLEKNKRNHRDRRDFKNFQFTRIPLCPPQDHCYYHGTIVNDSESTVSISTCDGLRGYFKTSAQSYLIEPLSGEDEGDHAVFKYDEHKNKPMVCGVTNTTWSSDFEPPTSRSRSRSSYLKWNKDQTELRKRIFEVVNFVNMVYKPLNTFIALVGLDVWSSRDLISVTAPAGASLDAFRTWRNSELVKRKKHDIAHLISGIDFEGATVGLAYVATACSGHSVGVVQDHNDQAIAIGATLAHEMGHNLGMSHDASDCVCSGDINCVVFLSWVIPKSFSSCSSNNYEQYLTSRSPGCMLDKPDYNDVVAPAYCGNGFLERGEECDCGSVEDCINPCCNATTCKLTAGSQCAAGECCENCKVKCRRKQDDCDLAEYCDGTSANCPEDVFAVNGLPCDGGKGYCYDGLCPQRADQCIRMYGNHNRTYFNCSCSILSA</sequence>
<reference evidence="6" key="1">
    <citation type="submission" date="2019-06" db="EMBL/GenBank/DDBJ databases">
        <authorList>
            <consortium name="Wellcome Sanger Institute Data Sharing"/>
        </authorList>
    </citation>
    <scope>NUCLEOTIDE SEQUENCE [LARGE SCALE GENOMIC DNA]</scope>
</reference>
<feature type="domain" description="Peptidase M12B" evidence="5">
    <location>
        <begin position="131"/>
        <end position="312"/>
    </location>
</feature>
<dbReference type="GO" id="GO:0006508">
    <property type="term" value="P:proteolysis"/>
    <property type="evidence" value="ECO:0007669"/>
    <property type="project" value="InterPro"/>
</dbReference>
<name>A0A667XR84_9TELE</name>
<feature type="domain" description="Disintegrin" evidence="4">
    <location>
        <begin position="320"/>
        <end position="401"/>
    </location>
</feature>
<keyword evidence="3" id="KW-0479">Metal-binding</keyword>
<keyword evidence="3" id="KW-0862">Zinc</keyword>
<dbReference type="PANTHER" id="PTHR11905">
    <property type="entry name" value="ADAM A DISINTEGRIN AND METALLOPROTEASE DOMAIN"/>
    <property type="match status" value="1"/>
</dbReference>
<evidence type="ECO:0000313" key="7">
    <source>
        <dbReference type="Proteomes" id="UP000472263"/>
    </source>
</evidence>
<evidence type="ECO:0000313" key="6">
    <source>
        <dbReference type="Ensembl" id="ENSMMDP00005016808.1"/>
    </source>
</evidence>
<protein>
    <submittedName>
        <fullName evidence="6">ADAM metallopeptidase domain 28</fullName>
    </submittedName>
</protein>